<evidence type="ECO:0000313" key="2">
    <source>
        <dbReference type="Proteomes" id="UP001194696"/>
    </source>
</evidence>
<feature type="non-terminal residue" evidence="1">
    <location>
        <position position="376"/>
    </location>
</feature>
<dbReference type="Proteomes" id="UP001194696">
    <property type="component" value="Unassembled WGS sequence"/>
</dbReference>
<sequence length="376" mass="43116">MTRESRRALARNAHHLRTVETTDPAFVYCLSNFLPPVINLQSLTVRLKDHPNSTITELVMADTIIIPAALFTGDDTKETVDISRCVDDVIRVLQQKLELSFLQSIPRNQEIHDANAAEIFDIQKVKQYYLAKHDPFLALKEIVITGGSQNSMDPNRLFFLVRCPFVETIRLHRLDDNALHTIPVFINFACHKLINLEWTKSVFDLEDEIEGLLRLTKQGWKELRLPDMPQFGAFAFEALMDNIETLEVLRFESGEELQPNAFLDLLCSARKLRRLEGIADRQRKKFTSGVCVSAQDAYMEHVEGGMGDRSWVLGPTMEYLQLQIHDVPRPDVKYRQSGGELMFQQTGLEPALRFDVQRWIYTQVGRMTGLQELILG</sequence>
<proteinExistence type="predicted"/>
<comment type="caution">
    <text evidence="1">The sequence shown here is derived from an EMBL/GenBank/DDBJ whole genome shotgun (WGS) entry which is preliminary data.</text>
</comment>
<name>A0ABQ7JIE8_9FUNG</name>
<gene>
    <name evidence="1" type="ORF">BGZ96_004294</name>
</gene>
<organism evidence="1 2">
    <name type="scientific">Linnemannia gamsii</name>
    <dbReference type="NCBI Taxonomy" id="64522"/>
    <lineage>
        <taxon>Eukaryota</taxon>
        <taxon>Fungi</taxon>
        <taxon>Fungi incertae sedis</taxon>
        <taxon>Mucoromycota</taxon>
        <taxon>Mortierellomycotina</taxon>
        <taxon>Mortierellomycetes</taxon>
        <taxon>Mortierellales</taxon>
        <taxon>Mortierellaceae</taxon>
        <taxon>Linnemannia</taxon>
    </lineage>
</organism>
<keyword evidence="2" id="KW-1185">Reference proteome</keyword>
<dbReference type="EMBL" id="JAAAIM010002008">
    <property type="protein sequence ID" value="KAG0274524.1"/>
    <property type="molecule type" value="Genomic_DNA"/>
</dbReference>
<evidence type="ECO:0000313" key="1">
    <source>
        <dbReference type="EMBL" id="KAG0274524.1"/>
    </source>
</evidence>
<protein>
    <submittedName>
        <fullName evidence="1">Uncharacterized protein</fullName>
    </submittedName>
</protein>
<reference evidence="1 2" key="1">
    <citation type="journal article" date="2020" name="Fungal Divers.">
        <title>Resolving the Mortierellaceae phylogeny through synthesis of multi-gene phylogenetics and phylogenomics.</title>
        <authorList>
            <person name="Vandepol N."/>
            <person name="Liber J."/>
            <person name="Desiro A."/>
            <person name="Na H."/>
            <person name="Kennedy M."/>
            <person name="Barry K."/>
            <person name="Grigoriev I.V."/>
            <person name="Miller A.N."/>
            <person name="O'Donnell K."/>
            <person name="Stajich J.E."/>
            <person name="Bonito G."/>
        </authorList>
    </citation>
    <scope>NUCLEOTIDE SEQUENCE [LARGE SCALE GENOMIC DNA]</scope>
    <source>
        <strain evidence="1 2">AD045</strain>
    </source>
</reference>
<accession>A0ABQ7JIE8</accession>